<dbReference type="SUPFAM" id="SSF102198">
    <property type="entry name" value="Putative cyclase"/>
    <property type="match status" value="1"/>
</dbReference>
<dbReference type="Gene3D" id="3.50.30.50">
    <property type="entry name" value="Putative cyclase"/>
    <property type="match status" value="1"/>
</dbReference>
<dbReference type="InterPro" id="IPR007325">
    <property type="entry name" value="KFase/CYL"/>
</dbReference>
<dbReference type="PANTHER" id="PTHR34861:SF10">
    <property type="entry name" value="CYCLASE"/>
    <property type="match status" value="1"/>
</dbReference>
<evidence type="ECO:0000313" key="2">
    <source>
        <dbReference type="Proteomes" id="UP000282125"/>
    </source>
</evidence>
<keyword evidence="2" id="KW-1185">Reference proteome</keyword>
<dbReference type="OrthoDB" id="7067800at2"/>
<gene>
    <name evidence="1" type="ORF">EG244_16780</name>
</gene>
<dbReference type="GO" id="GO:0019441">
    <property type="term" value="P:L-tryptophan catabolic process to kynurenine"/>
    <property type="evidence" value="ECO:0007669"/>
    <property type="project" value="InterPro"/>
</dbReference>
<dbReference type="PANTHER" id="PTHR34861">
    <property type="match status" value="1"/>
</dbReference>
<accession>A0A3P3DB57</accession>
<dbReference type="AlphaFoldDB" id="A0A3P3DB57"/>
<proteinExistence type="predicted"/>
<dbReference type="Proteomes" id="UP000282125">
    <property type="component" value="Unassembled WGS sequence"/>
</dbReference>
<dbReference type="GO" id="GO:0004061">
    <property type="term" value="F:arylformamidase activity"/>
    <property type="evidence" value="ECO:0007669"/>
    <property type="project" value="InterPro"/>
</dbReference>
<dbReference type="EMBL" id="RRAZ01000033">
    <property type="protein sequence ID" value="RRH71054.1"/>
    <property type="molecule type" value="Genomic_DNA"/>
</dbReference>
<dbReference type="Pfam" id="PF04199">
    <property type="entry name" value="Cyclase"/>
    <property type="match status" value="1"/>
</dbReference>
<reference evidence="1 2" key="1">
    <citation type="submission" date="2018-11" db="EMBL/GenBank/DDBJ databases">
        <title>Gemmobacter sp. nov., YIM 102744-1 draft genome.</title>
        <authorList>
            <person name="Li G."/>
            <person name="Jiang Y."/>
        </authorList>
    </citation>
    <scope>NUCLEOTIDE SEQUENCE [LARGE SCALE GENOMIC DNA]</scope>
    <source>
        <strain evidence="1 2">YIM 102744-1</strain>
    </source>
</reference>
<dbReference type="InterPro" id="IPR037175">
    <property type="entry name" value="KFase_sf"/>
</dbReference>
<sequence>MPQWTQAPEGSNWGRFGADDELGTLNYIGPAERQAAAAEIREGLAFCLSLPLDVPGTVSIHPRRKAPMLQPTCLGDTPYINYPLSNVEAGLQDVLSDDQVLMSLQYSTQWDALAHVGAQFDADGDGEAESVYYNGFRAGKDVVGGGCAGAHGSYAHRLSVARLAESCVQGRGVLVDLLRHFGPGRSIIGLTDLQQAMKAQNVSLRPGDILMLRTGYAEALLDMQTAPDPARLDQTGAVLDGTDTALLTWLGEMQIAAIAADNYAVENPHNAAGSCCYRLPLHNHCLFRLGMPLAELWYLRDLAQALEARGRNAVFLTAPPLRLPGAVGSPVSPVATI</sequence>
<organism evidence="1 2">
    <name type="scientific">Falsigemmobacter faecalis</name>
    <dbReference type="NCBI Taxonomy" id="2488730"/>
    <lineage>
        <taxon>Bacteria</taxon>
        <taxon>Pseudomonadati</taxon>
        <taxon>Pseudomonadota</taxon>
        <taxon>Alphaproteobacteria</taxon>
        <taxon>Rhodobacterales</taxon>
        <taxon>Paracoccaceae</taxon>
        <taxon>Falsigemmobacter</taxon>
    </lineage>
</organism>
<name>A0A3P3DB57_9RHOB</name>
<protein>
    <submittedName>
        <fullName evidence="1">Cyclase family protein</fullName>
    </submittedName>
</protein>
<comment type="caution">
    <text evidence="1">The sequence shown here is derived from an EMBL/GenBank/DDBJ whole genome shotgun (WGS) entry which is preliminary data.</text>
</comment>
<evidence type="ECO:0000313" key="1">
    <source>
        <dbReference type="EMBL" id="RRH71054.1"/>
    </source>
</evidence>
<dbReference type="RefSeq" id="WP_124966333.1">
    <property type="nucleotide sequence ID" value="NZ_RRAZ01000033.1"/>
</dbReference>